<dbReference type="PANTHER" id="PTHR43818:SF11">
    <property type="entry name" value="BCDNA.GH03377"/>
    <property type="match status" value="1"/>
</dbReference>
<evidence type="ECO:0000313" key="5">
    <source>
        <dbReference type="Proteomes" id="UP000267585"/>
    </source>
</evidence>
<dbReference type="InterPro" id="IPR036291">
    <property type="entry name" value="NAD(P)-bd_dom_sf"/>
</dbReference>
<dbReference type="Pfam" id="PF01408">
    <property type="entry name" value="GFO_IDH_MocA"/>
    <property type="match status" value="1"/>
</dbReference>
<dbReference type="AlphaFoldDB" id="A0A430K651"/>
<dbReference type="Gene3D" id="3.40.50.720">
    <property type="entry name" value="NAD(P)-binding Rossmann-like Domain"/>
    <property type="match status" value="1"/>
</dbReference>
<dbReference type="Gene3D" id="3.30.360.10">
    <property type="entry name" value="Dihydrodipicolinate Reductase, domain 2"/>
    <property type="match status" value="1"/>
</dbReference>
<evidence type="ECO:0000256" key="1">
    <source>
        <dbReference type="ARBA" id="ARBA00023002"/>
    </source>
</evidence>
<protein>
    <submittedName>
        <fullName evidence="4">Gfo/Idh/MocA family oxidoreductase</fullName>
    </submittedName>
</protein>
<feature type="domain" description="GFO/IDH/MocA-like oxidoreductase" evidence="3">
    <location>
        <begin position="138"/>
        <end position="261"/>
    </location>
</feature>
<dbReference type="GO" id="GO:0016491">
    <property type="term" value="F:oxidoreductase activity"/>
    <property type="evidence" value="ECO:0007669"/>
    <property type="project" value="UniProtKB-KW"/>
</dbReference>
<dbReference type="InterPro" id="IPR000683">
    <property type="entry name" value="Gfo/Idh/MocA-like_OxRdtase_N"/>
</dbReference>
<reference evidence="4 5" key="1">
    <citation type="submission" date="2018-11" db="EMBL/GenBank/DDBJ databases">
        <title>Arenibacter aquaticus sp.nov., a marine bacterium isolated from surface seawater in the South China Sea.</title>
        <authorList>
            <person name="Guo J."/>
            <person name="Sun J."/>
        </authorList>
    </citation>
    <scope>NUCLEOTIDE SEQUENCE [LARGE SCALE GENOMIC DNA]</scope>
    <source>
        <strain evidence="4 5">GUO666</strain>
    </source>
</reference>
<feature type="domain" description="Gfo/Idh/MocA-like oxidoreductase N-terminal" evidence="2">
    <location>
        <begin position="10"/>
        <end position="130"/>
    </location>
</feature>
<dbReference type="OrthoDB" id="9795543at2"/>
<dbReference type="Proteomes" id="UP000267585">
    <property type="component" value="Unassembled WGS sequence"/>
</dbReference>
<name>A0A430K651_9FLAO</name>
<evidence type="ECO:0000259" key="3">
    <source>
        <dbReference type="Pfam" id="PF22725"/>
    </source>
</evidence>
<evidence type="ECO:0000313" key="4">
    <source>
        <dbReference type="EMBL" id="RTE54514.1"/>
    </source>
</evidence>
<gene>
    <name evidence="4" type="ORF">EHW67_04935</name>
</gene>
<sequence length="329" mass="37068">MKTIKYNKPVRWGIIGCGAVTEVKSGPPYQLTEGFKLMAVMRRDVEKAEDYAKRHKVPKFYGNAKDLIQDPEIDAVYIATPPDTHKQYALMVAEAGKPCCVEKPLAPSYAESLEIYNAFYSKDLPLFVAYYRRSLPRFLKVKEWLDNNEIGEVRHIGWNLSKPPSEWDLDKTHNWRTDKDVAPGGYFDDLASHGLDLFSFLLGDIENAFGVSVNQQKLYTSKDAIAACWVHGNGITGTGSWNFGTSDREDVVEILGSSGKIVFSIFGEDEVVLHNLNGTESLFIEHPEHVQEFHVKSMAEHLFDNKEHPSLGKSGMHTGWVMDKILGQI</sequence>
<dbReference type="GO" id="GO:0000166">
    <property type="term" value="F:nucleotide binding"/>
    <property type="evidence" value="ECO:0007669"/>
    <property type="project" value="InterPro"/>
</dbReference>
<proteinExistence type="predicted"/>
<dbReference type="SUPFAM" id="SSF51735">
    <property type="entry name" value="NAD(P)-binding Rossmann-fold domains"/>
    <property type="match status" value="1"/>
</dbReference>
<dbReference type="InterPro" id="IPR055170">
    <property type="entry name" value="GFO_IDH_MocA-like_dom"/>
</dbReference>
<dbReference type="PANTHER" id="PTHR43818">
    <property type="entry name" value="BCDNA.GH03377"/>
    <property type="match status" value="1"/>
</dbReference>
<dbReference type="InterPro" id="IPR050463">
    <property type="entry name" value="Gfo/Idh/MocA_oxidrdct_glycsds"/>
</dbReference>
<dbReference type="SUPFAM" id="SSF55347">
    <property type="entry name" value="Glyceraldehyde-3-phosphate dehydrogenase-like, C-terminal domain"/>
    <property type="match status" value="1"/>
</dbReference>
<organism evidence="4 5">
    <name type="scientific">Arenibacter aquaticus</name>
    <dbReference type="NCBI Taxonomy" id="2489054"/>
    <lineage>
        <taxon>Bacteria</taxon>
        <taxon>Pseudomonadati</taxon>
        <taxon>Bacteroidota</taxon>
        <taxon>Flavobacteriia</taxon>
        <taxon>Flavobacteriales</taxon>
        <taxon>Flavobacteriaceae</taxon>
        <taxon>Arenibacter</taxon>
    </lineage>
</organism>
<dbReference type="Pfam" id="PF22725">
    <property type="entry name" value="GFO_IDH_MocA_C3"/>
    <property type="match status" value="1"/>
</dbReference>
<dbReference type="EMBL" id="RQPJ01000002">
    <property type="protein sequence ID" value="RTE54514.1"/>
    <property type="molecule type" value="Genomic_DNA"/>
</dbReference>
<dbReference type="RefSeq" id="WP_126161248.1">
    <property type="nucleotide sequence ID" value="NZ_RQPJ01000002.1"/>
</dbReference>
<accession>A0A430K651</accession>
<comment type="caution">
    <text evidence="4">The sequence shown here is derived from an EMBL/GenBank/DDBJ whole genome shotgun (WGS) entry which is preliminary data.</text>
</comment>
<keyword evidence="5" id="KW-1185">Reference proteome</keyword>
<evidence type="ECO:0000259" key="2">
    <source>
        <dbReference type="Pfam" id="PF01408"/>
    </source>
</evidence>
<keyword evidence="1" id="KW-0560">Oxidoreductase</keyword>